<feature type="domain" description="T6SS Phospholipase effector Tle1-like catalytic" evidence="1">
    <location>
        <begin position="43"/>
        <end position="292"/>
    </location>
</feature>
<dbReference type="Pfam" id="PF09994">
    <property type="entry name" value="T6SS_Tle1-like_cat"/>
    <property type="match status" value="1"/>
</dbReference>
<dbReference type="SUPFAM" id="SSF53474">
    <property type="entry name" value="alpha/beta-Hydrolases"/>
    <property type="match status" value="1"/>
</dbReference>
<gene>
    <name evidence="2" type="ORF">ACFOES_01025</name>
</gene>
<comment type="caution">
    <text evidence="2">The sequence shown here is derived from an EMBL/GenBank/DDBJ whole genome shotgun (WGS) entry which is preliminary data.</text>
</comment>
<protein>
    <submittedName>
        <fullName evidence="2">DUF2235 domain-containing protein</fullName>
    </submittedName>
</protein>
<keyword evidence="3" id="KW-1185">Reference proteome</keyword>
<evidence type="ECO:0000313" key="3">
    <source>
        <dbReference type="Proteomes" id="UP001595443"/>
    </source>
</evidence>
<dbReference type="Proteomes" id="UP001595443">
    <property type="component" value="Unassembled WGS sequence"/>
</dbReference>
<evidence type="ECO:0000313" key="2">
    <source>
        <dbReference type="EMBL" id="MFC2966664.1"/>
    </source>
</evidence>
<dbReference type="RefSeq" id="WP_377831039.1">
    <property type="nucleotide sequence ID" value="NZ_JBHRSK010000002.1"/>
</dbReference>
<reference evidence="3" key="1">
    <citation type="journal article" date="2019" name="Int. J. Syst. Evol. Microbiol.">
        <title>The Global Catalogue of Microorganisms (GCM) 10K type strain sequencing project: providing services to taxonomists for standard genome sequencing and annotation.</title>
        <authorList>
            <consortium name="The Broad Institute Genomics Platform"/>
            <consortium name="The Broad Institute Genome Sequencing Center for Infectious Disease"/>
            <person name="Wu L."/>
            <person name="Ma J."/>
        </authorList>
    </citation>
    <scope>NUCLEOTIDE SEQUENCE [LARGE SCALE GENOMIC DNA]</scope>
    <source>
        <strain evidence="3">KCTC 62192</strain>
    </source>
</reference>
<proteinExistence type="predicted"/>
<dbReference type="EMBL" id="JBHRSK010000002">
    <property type="protein sequence ID" value="MFC2966664.1"/>
    <property type="molecule type" value="Genomic_DNA"/>
</dbReference>
<name>A0ABV7ABI9_9RHOB</name>
<accession>A0ABV7ABI9</accession>
<dbReference type="InterPro" id="IPR029058">
    <property type="entry name" value="AB_hydrolase_fold"/>
</dbReference>
<dbReference type="PANTHER" id="PTHR33840:SF1">
    <property type="entry name" value="TLE1 PHOSPHOLIPASE DOMAIN-CONTAINING PROTEIN"/>
    <property type="match status" value="1"/>
</dbReference>
<organism evidence="2 3">
    <name type="scientific">Acidimangrovimonas pyrenivorans</name>
    <dbReference type="NCBI Taxonomy" id="2030798"/>
    <lineage>
        <taxon>Bacteria</taxon>
        <taxon>Pseudomonadati</taxon>
        <taxon>Pseudomonadota</taxon>
        <taxon>Alphaproteobacteria</taxon>
        <taxon>Rhodobacterales</taxon>
        <taxon>Paracoccaceae</taxon>
        <taxon>Acidimangrovimonas</taxon>
    </lineage>
</organism>
<dbReference type="InterPro" id="IPR018712">
    <property type="entry name" value="Tle1-like_cat"/>
</dbReference>
<evidence type="ECO:0000259" key="1">
    <source>
        <dbReference type="Pfam" id="PF09994"/>
    </source>
</evidence>
<sequence length="373" mass="42678">MRRRKTQGRPVRLRDRIRRWVWPRRAETHSPEPHAERGPVDHVIILDGTLSSLEPGQETHAGLTYRLLREMTPSARLSVYYEPGIQWHNWHHARDVISGRGINRQIRRAYGFLASRYHPGDRIFLFGFSRGAYAVRSLAGVIDRVGLLRAEHATVRNVRTAYRHYQMPRDRDAARAFVRLYCHDEVAIEMVGVWDTVKSLGLRLPVLWRLTESHHAFHNHDLGPAIRRGFHALALDETRDAFAPVMWTSPEDFNGRVEQVWFRGSHGDVGGMLGDYEPARPLANIPLVWMLDKAAGCGLPLPVGWRARFPGDSEAPMIGTWYGLGKLFLIRSRRVVGRDPSESIHPSARDWVAKRHPARLVSDLQLPARDKAV</sequence>
<dbReference type="PANTHER" id="PTHR33840">
    <property type="match status" value="1"/>
</dbReference>